<evidence type="ECO:0000259" key="12">
    <source>
        <dbReference type="PROSITE" id="PS50109"/>
    </source>
</evidence>
<keyword evidence="7 14" id="KW-0418">Kinase</keyword>
<dbReference type="PROSITE" id="PS50885">
    <property type="entry name" value="HAMP"/>
    <property type="match status" value="1"/>
</dbReference>
<dbReference type="GO" id="GO:0000155">
    <property type="term" value="F:phosphorelay sensor kinase activity"/>
    <property type="evidence" value="ECO:0007669"/>
    <property type="project" value="InterPro"/>
</dbReference>
<gene>
    <name evidence="14" type="ORF">SAMN05216456_2249</name>
</gene>
<evidence type="ECO:0000256" key="9">
    <source>
        <dbReference type="ARBA" id="ARBA00023012"/>
    </source>
</evidence>
<dbReference type="PROSITE" id="PS50109">
    <property type="entry name" value="HIS_KIN"/>
    <property type="match status" value="1"/>
</dbReference>
<evidence type="ECO:0000313" key="15">
    <source>
        <dbReference type="Proteomes" id="UP000199074"/>
    </source>
</evidence>
<feature type="transmembrane region" description="Helical" evidence="11">
    <location>
        <begin position="26"/>
        <end position="49"/>
    </location>
</feature>
<evidence type="ECO:0000256" key="5">
    <source>
        <dbReference type="ARBA" id="ARBA00022679"/>
    </source>
</evidence>
<dbReference type="SUPFAM" id="SSF47384">
    <property type="entry name" value="Homodimeric domain of signal transducing histidine kinase"/>
    <property type="match status" value="1"/>
</dbReference>
<dbReference type="GO" id="GO:0005886">
    <property type="term" value="C:plasma membrane"/>
    <property type="evidence" value="ECO:0007669"/>
    <property type="project" value="TreeGrafter"/>
</dbReference>
<evidence type="ECO:0000256" key="7">
    <source>
        <dbReference type="ARBA" id="ARBA00022777"/>
    </source>
</evidence>
<evidence type="ECO:0000256" key="2">
    <source>
        <dbReference type="ARBA" id="ARBA00004370"/>
    </source>
</evidence>
<evidence type="ECO:0000256" key="6">
    <source>
        <dbReference type="ARBA" id="ARBA00022692"/>
    </source>
</evidence>
<keyword evidence="10 11" id="KW-0472">Membrane</keyword>
<evidence type="ECO:0000313" key="14">
    <source>
        <dbReference type="EMBL" id="SFV35833.1"/>
    </source>
</evidence>
<dbReference type="PANTHER" id="PTHR45436:SF5">
    <property type="entry name" value="SENSOR HISTIDINE KINASE TRCS"/>
    <property type="match status" value="1"/>
</dbReference>
<dbReference type="Pfam" id="PF02518">
    <property type="entry name" value="HATPase_c"/>
    <property type="match status" value="1"/>
</dbReference>
<dbReference type="AlphaFoldDB" id="A0A1I7NMC7"/>
<keyword evidence="15" id="KW-1185">Reference proteome</keyword>
<dbReference type="Gene3D" id="3.30.565.10">
    <property type="entry name" value="Histidine kinase-like ATPase, C-terminal domain"/>
    <property type="match status" value="1"/>
</dbReference>
<feature type="transmembrane region" description="Helical" evidence="11">
    <location>
        <begin position="185"/>
        <end position="208"/>
    </location>
</feature>
<proteinExistence type="predicted"/>
<evidence type="ECO:0000256" key="1">
    <source>
        <dbReference type="ARBA" id="ARBA00000085"/>
    </source>
</evidence>
<feature type="domain" description="Histidine kinase" evidence="12">
    <location>
        <begin position="264"/>
        <end position="468"/>
    </location>
</feature>
<dbReference type="CDD" id="cd00082">
    <property type="entry name" value="HisKA"/>
    <property type="match status" value="1"/>
</dbReference>
<dbReference type="InterPro" id="IPR036097">
    <property type="entry name" value="HisK_dim/P_sf"/>
</dbReference>
<dbReference type="SMART" id="SM00387">
    <property type="entry name" value="HATPase_c"/>
    <property type="match status" value="1"/>
</dbReference>
<evidence type="ECO:0000256" key="10">
    <source>
        <dbReference type="ARBA" id="ARBA00023136"/>
    </source>
</evidence>
<keyword evidence="8 11" id="KW-1133">Transmembrane helix</keyword>
<comment type="catalytic activity">
    <reaction evidence="1">
        <text>ATP + protein L-histidine = ADP + protein N-phospho-L-histidine.</text>
        <dbReference type="EC" id="2.7.13.3"/>
    </reaction>
</comment>
<feature type="domain" description="HAMP" evidence="13">
    <location>
        <begin position="205"/>
        <end position="256"/>
    </location>
</feature>
<keyword evidence="6 11" id="KW-0812">Transmembrane</keyword>
<dbReference type="InterPro" id="IPR004358">
    <property type="entry name" value="Sig_transdc_His_kin-like_C"/>
</dbReference>
<dbReference type="SUPFAM" id="SSF55874">
    <property type="entry name" value="ATPase domain of HSP90 chaperone/DNA topoisomerase II/histidine kinase"/>
    <property type="match status" value="1"/>
</dbReference>
<dbReference type="InterPro" id="IPR036890">
    <property type="entry name" value="HATPase_C_sf"/>
</dbReference>
<dbReference type="Proteomes" id="UP000199074">
    <property type="component" value="Unassembled WGS sequence"/>
</dbReference>
<dbReference type="Pfam" id="PF00672">
    <property type="entry name" value="HAMP"/>
    <property type="match status" value="1"/>
</dbReference>
<dbReference type="RefSeq" id="WP_092424563.1">
    <property type="nucleotide sequence ID" value="NZ_FPCK01000002.1"/>
</dbReference>
<keyword evidence="4" id="KW-0597">Phosphoprotein</keyword>
<protein>
    <recommendedName>
        <fullName evidence="3">histidine kinase</fullName>
        <ecNumber evidence="3">2.7.13.3</ecNumber>
    </recommendedName>
</protein>
<reference evidence="14 15" key="1">
    <citation type="submission" date="2016-10" db="EMBL/GenBank/DDBJ databases">
        <authorList>
            <person name="de Groot N.N."/>
        </authorList>
    </citation>
    <scope>NUCLEOTIDE SEQUENCE [LARGE SCALE GENOMIC DNA]</scope>
    <source>
        <strain evidence="14 15">IPL20</strain>
    </source>
</reference>
<name>A0A1I7NMC7_9HYPH</name>
<dbReference type="STRING" id="429728.SAMN05216456_2249"/>
<keyword evidence="5" id="KW-0808">Transferase</keyword>
<evidence type="ECO:0000256" key="8">
    <source>
        <dbReference type="ARBA" id="ARBA00022989"/>
    </source>
</evidence>
<dbReference type="InterPro" id="IPR005467">
    <property type="entry name" value="His_kinase_dom"/>
</dbReference>
<dbReference type="InterPro" id="IPR003594">
    <property type="entry name" value="HATPase_dom"/>
</dbReference>
<accession>A0A1I7NMC7</accession>
<dbReference type="PANTHER" id="PTHR45436">
    <property type="entry name" value="SENSOR HISTIDINE KINASE YKOH"/>
    <property type="match status" value="1"/>
</dbReference>
<dbReference type="InterPro" id="IPR003661">
    <property type="entry name" value="HisK_dim/P_dom"/>
</dbReference>
<evidence type="ECO:0000259" key="13">
    <source>
        <dbReference type="PROSITE" id="PS50885"/>
    </source>
</evidence>
<dbReference type="PRINTS" id="PR00344">
    <property type="entry name" value="BCTRLSENSOR"/>
</dbReference>
<evidence type="ECO:0000256" key="4">
    <source>
        <dbReference type="ARBA" id="ARBA00022553"/>
    </source>
</evidence>
<dbReference type="EC" id="2.7.13.3" evidence="3"/>
<organism evidence="14 15">
    <name type="scientific">Devosia crocina</name>
    <dbReference type="NCBI Taxonomy" id="429728"/>
    <lineage>
        <taxon>Bacteria</taxon>
        <taxon>Pseudomonadati</taxon>
        <taxon>Pseudomonadota</taxon>
        <taxon>Alphaproteobacteria</taxon>
        <taxon>Hyphomicrobiales</taxon>
        <taxon>Devosiaceae</taxon>
        <taxon>Devosia</taxon>
    </lineage>
</organism>
<evidence type="ECO:0000256" key="11">
    <source>
        <dbReference type="SAM" id="Phobius"/>
    </source>
</evidence>
<dbReference type="InterPro" id="IPR003660">
    <property type="entry name" value="HAMP_dom"/>
</dbReference>
<dbReference type="EMBL" id="FPCK01000002">
    <property type="protein sequence ID" value="SFV35833.1"/>
    <property type="molecule type" value="Genomic_DNA"/>
</dbReference>
<evidence type="ECO:0000256" key="3">
    <source>
        <dbReference type="ARBA" id="ARBA00012438"/>
    </source>
</evidence>
<comment type="subcellular location">
    <subcellularLocation>
        <location evidence="2">Membrane</location>
    </subcellularLocation>
</comment>
<dbReference type="SMART" id="SM00388">
    <property type="entry name" value="HisKA"/>
    <property type="match status" value="1"/>
</dbReference>
<sequence>MALPDEESHSTAEAQPGSPWLRKGSIAASLFWLTAGWLVVALLATGFLLTDLYSRALDTTLSQTLDFHVEGLAGILLEAGDPRDPGIALADPRFDRPRSGWYWIIRDGDGNLVNLSLSVVGIDLPSLSGPLDSDGRRTGVLTDAFDTQLRVIERSVTLGGEIYRIEVAGNLTEILGLVRDFRGQAFIVLGAVGAMLAIMSVIVARFALRPIGRLSAAIERVREGENTEITGDYPTEIAPLAEEVNELLRSNAQIIERARNQVGNLAHGLKTPIAVLRNEAGAGQGALAEVVQTETNKMSAMVSTYLERARLAARTSVVGKKADASAIMLRLTRVMRKIHPDIAIELEQAEAALPWFRGDEADLEEMAGNLLDNACKWSKGVVGVQLRGERSAKGANLLIRIEDDGPGLSEEDARKVLRRGVRLDEKTPGTGLGLDIVKELVDVYGGSLELKRSRLGGLLVELRLPTARLGGLVRPVSA</sequence>
<dbReference type="OrthoDB" id="9809567at2"/>
<dbReference type="Gene3D" id="1.10.287.130">
    <property type="match status" value="1"/>
</dbReference>
<dbReference type="InterPro" id="IPR050428">
    <property type="entry name" value="TCS_sensor_his_kinase"/>
</dbReference>
<keyword evidence="9" id="KW-0902">Two-component regulatory system</keyword>